<dbReference type="Proteomes" id="UP001174136">
    <property type="component" value="Unassembled WGS sequence"/>
</dbReference>
<feature type="domain" description="CFAP91" evidence="8">
    <location>
        <begin position="184"/>
        <end position="225"/>
    </location>
</feature>
<dbReference type="Pfam" id="PF14738">
    <property type="entry name" value="CFAP91"/>
    <property type="match status" value="1"/>
</dbReference>
<dbReference type="EMBL" id="JAOPHQ010006593">
    <property type="protein sequence ID" value="KAK0130922.1"/>
    <property type="molecule type" value="Genomic_DNA"/>
</dbReference>
<dbReference type="GO" id="GO:0005930">
    <property type="term" value="C:axoneme"/>
    <property type="evidence" value="ECO:0007669"/>
    <property type="project" value="UniProtKB-SubCell"/>
</dbReference>
<dbReference type="InterPro" id="IPR026720">
    <property type="entry name" value="CFAP91"/>
</dbReference>
<evidence type="ECO:0000256" key="2">
    <source>
        <dbReference type="ARBA" id="ARBA00022490"/>
    </source>
</evidence>
<keyword evidence="2" id="KW-0963">Cytoplasm</keyword>
<evidence type="ECO:0000256" key="7">
    <source>
        <dbReference type="SAM" id="MobiDB-lite"/>
    </source>
</evidence>
<evidence type="ECO:0000313" key="9">
    <source>
        <dbReference type="EMBL" id="KAK0130922.1"/>
    </source>
</evidence>
<evidence type="ECO:0000259" key="8">
    <source>
        <dbReference type="Pfam" id="PF14738"/>
    </source>
</evidence>
<evidence type="ECO:0000256" key="4">
    <source>
        <dbReference type="ARBA" id="ARBA00023273"/>
    </source>
</evidence>
<accession>A0AA47LZP6</accession>
<protein>
    <recommendedName>
        <fullName evidence="6">Cilia- and flagella-associated protein 91</fullName>
    </recommendedName>
</protein>
<evidence type="ECO:0000256" key="6">
    <source>
        <dbReference type="ARBA" id="ARBA00029555"/>
    </source>
</evidence>
<keyword evidence="10" id="KW-1185">Reference proteome</keyword>
<gene>
    <name evidence="9" type="primary">MAATS1_1</name>
    <name evidence="9" type="ORF">N1851_034399</name>
</gene>
<comment type="caution">
    <text evidence="9">The sequence shown here is derived from an EMBL/GenBank/DDBJ whole genome shotgun (WGS) entry which is preliminary data.</text>
</comment>
<sequence>MSLSVTRTSSNKHKESSSSSSSRKGFRPQRAYDYLYDPVHTVSGEADHVRSGCCRTYASVDRLVLRKVPEFKSMFSNLPRYGLQLNTKDQVPSFIDRRWHGHTEQRRQTLQQLAGGMPGTQSWFREKQCDVTGPDRWKYFKRPNIPLAHQLHPDVVFAPLTLTSLQTGEDEKPQSGVYHRTVGIQTDYRDSEAQTDPYSPEYVVRPGTAQPELLALASLTWGMRLTEYTCGHFKPHHIVLKYSSMAL</sequence>
<keyword evidence="9" id="KW-0282">Flagellum</keyword>
<keyword evidence="4" id="KW-0966">Cell projection</keyword>
<name>A0AA47LZP6_MERPO</name>
<proteinExistence type="inferred from homology"/>
<dbReference type="PANTHER" id="PTHR22455">
    <property type="entry name" value="CILIA- AND FLAGELLA-ASSOCIATED PROTEIN 91"/>
    <property type="match status" value="1"/>
</dbReference>
<evidence type="ECO:0000256" key="5">
    <source>
        <dbReference type="ARBA" id="ARBA00029468"/>
    </source>
</evidence>
<comment type="subcellular location">
    <subcellularLocation>
        <location evidence="1">Cytoplasm</location>
        <location evidence="1">Cytoskeleton</location>
        <location evidence="1">Cilium axoneme</location>
    </subcellularLocation>
</comment>
<comment type="similarity">
    <text evidence="5">Belongs to the CFAP91 family.</text>
</comment>
<organism evidence="9 10">
    <name type="scientific">Merluccius polli</name>
    <name type="common">Benguela hake</name>
    <name type="synonym">Merluccius cadenati</name>
    <dbReference type="NCBI Taxonomy" id="89951"/>
    <lineage>
        <taxon>Eukaryota</taxon>
        <taxon>Metazoa</taxon>
        <taxon>Chordata</taxon>
        <taxon>Craniata</taxon>
        <taxon>Vertebrata</taxon>
        <taxon>Euteleostomi</taxon>
        <taxon>Actinopterygii</taxon>
        <taxon>Neopterygii</taxon>
        <taxon>Teleostei</taxon>
        <taxon>Neoteleostei</taxon>
        <taxon>Acanthomorphata</taxon>
        <taxon>Zeiogadaria</taxon>
        <taxon>Gadariae</taxon>
        <taxon>Gadiformes</taxon>
        <taxon>Gadoidei</taxon>
        <taxon>Merlucciidae</taxon>
        <taxon>Merluccius</taxon>
    </lineage>
</organism>
<keyword evidence="9" id="KW-0969">Cilium</keyword>
<dbReference type="PANTHER" id="PTHR22455:SF10">
    <property type="entry name" value="CILIA- AND FLAGELLA-ASSOCIATED PROTEIN 91"/>
    <property type="match status" value="1"/>
</dbReference>
<keyword evidence="3" id="KW-0206">Cytoskeleton</keyword>
<evidence type="ECO:0000313" key="10">
    <source>
        <dbReference type="Proteomes" id="UP001174136"/>
    </source>
</evidence>
<evidence type="ECO:0000256" key="1">
    <source>
        <dbReference type="ARBA" id="ARBA00004430"/>
    </source>
</evidence>
<evidence type="ECO:0000256" key="3">
    <source>
        <dbReference type="ARBA" id="ARBA00023212"/>
    </source>
</evidence>
<dbReference type="AlphaFoldDB" id="A0AA47LZP6"/>
<reference evidence="9" key="1">
    <citation type="journal article" date="2023" name="Front. Mar. Sci.">
        <title>A new Merluccius polli reference genome to investigate the effects of global change in West African waters.</title>
        <authorList>
            <person name="Mateo J.L."/>
            <person name="Blanco-Fernandez C."/>
            <person name="Garcia-Vazquez E."/>
            <person name="Machado-Schiaffino G."/>
        </authorList>
    </citation>
    <scope>NUCLEOTIDE SEQUENCE</scope>
    <source>
        <strain evidence="9">C29</strain>
        <tissue evidence="9">Fin</tissue>
    </source>
</reference>
<feature type="region of interest" description="Disordered" evidence="7">
    <location>
        <begin position="1"/>
        <end position="26"/>
    </location>
</feature>
<dbReference type="InterPro" id="IPR032840">
    <property type="entry name" value="CFAP91_dom"/>
</dbReference>